<dbReference type="Pfam" id="PF05065">
    <property type="entry name" value="Phage_capsid"/>
    <property type="match status" value="1"/>
</dbReference>
<feature type="domain" description="Phage capsid-like C-terminal" evidence="2">
    <location>
        <begin position="148"/>
        <end position="338"/>
    </location>
</feature>
<dbReference type="EMBL" id="BAAAPH010000001">
    <property type="protein sequence ID" value="GAA1549918.1"/>
    <property type="molecule type" value="Genomic_DNA"/>
</dbReference>
<evidence type="ECO:0000259" key="2">
    <source>
        <dbReference type="Pfam" id="PF05065"/>
    </source>
</evidence>
<keyword evidence="4" id="KW-1185">Reference proteome</keyword>
<evidence type="ECO:0000256" key="1">
    <source>
        <dbReference type="SAM" id="MobiDB-lite"/>
    </source>
</evidence>
<feature type="region of interest" description="Disordered" evidence="1">
    <location>
        <begin position="200"/>
        <end position="224"/>
    </location>
</feature>
<proteinExistence type="predicted"/>
<dbReference type="InterPro" id="IPR054612">
    <property type="entry name" value="Phage_capsid-like_C"/>
</dbReference>
<evidence type="ECO:0000313" key="3">
    <source>
        <dbReference type="EMBL" id="GAA1549918.1"/>
    </source>
</evidence>
<evidence type="ECO:0000313" key="4">
    <source>
        <dbReference type="Proteomes" id="UP001501705"/>
    </source>
</evidence>
<dbReference type="Proteomes" id="UP001501705">
    <property type="component" value="Unassembled WGS sequence"/>
</dbReference>
<dbReference type="RefSeq" id="WP_344231464.1">
    <property type="nucleotide sequence ID" value="NZ_BAAAPH010000001.1"/>
</dbReference>
<feature type="region of interest" description="Disordered" evidence="1">
    <location>
        <begin position="79"/>
        <end position="110"/>
    </location>
</feature>
<dbReference type="SUPFAM" id="SSF56563">
    <property type="entry name" value="Major capsid protein gp5"/>
    <property type="match status" value="1"/>
</dbReference>
<reference evidence="4" key="1">
    <citation type="journal article" date="2019" name="Int. J. Syst. Evol. Microbiol.">
        <title>The Global Catalogue of Microorganisms (GCM) 10K type strain sequencing project: providing services to taxonomists for standard genome sequencing and annotation.</title>
        <authorList>
            <consortium name="The Broad Institute Genomics Platform"/>
            <consortium name="The Broad Institute Genome Sequencing Center for Infectious Disease"/>
            <person name="Wu L."/>
            <person name="Ma J."/>
        </authorList>
    </citation>
    <scope>NUCLEOTIDE SEQUENCE [LARGE SCALE GENOMIC DNA]</scope>
    <source>
        <strain evidence="4">JCM 15572</strain>
    </source>
</reference>
<organism evidence="3 4">
    <name type="scientific">Kribbella hippodromi</name>
    <dbReference type="NCBI Taxonomy" id="434347"/>
    <lineage>
        <taxon>Bacteria</taxon>
        <taxon>Bacillati</taxon>
        <taxon>Actinomycetota</taxon>
        <taxon>Actinomycetes</taxon>
        <taxon>Propionibacteriales</taxon>
        <taxon>Kribbellaceae</taxon>
        <taxon>Kribbella</taxon>
    </lineage>
</organism>
<sequence length="431" mass="46132">MNPYLKRKREQYEALRTSIEGIQTRAAEGDGRDLTEDELTLVRSQGDEAKKLFAEIESLTEIETRNAKVAELAATVADDTKTETRSLGTSNTTAKDRDPGHYRSTTDGGQHSFFSDMYRAKTNGDEAAAVRLEQHNRALSTGSNGPGVVAPHWLTEEFELLARQGRVLPVRSIPLGDDPRPLTLPKQTVGTDAVVAEQASENTPVGGADAWDSDVDTVTPKPTAGKQTVSRQMVDMSTPAIDLLIYGDLMEVYNSKVEAKIGTGLVTAAGAAVVTLASDATNFTATAAYDAVIDAAIAVLNSRKAPADVLAMTVNRWGKFKKLKGTDNRPLIPASTAGPMNAIGVGTVNAMGQIDELGVFASDGIGNGSTYPESFLAYKASDQLLFESNVLRFRFEEVNGPESIVLGVWGYTAFISRQAGKSVKRVQITAA</sequence>
<protein>
    <recommendedName>
        <fullName evidence="2">Phage capsid-like C-terminal domain-containing protein</fullName>
    </recommendedName>
</protein>
<comment type="caution">
    <text evidence="3">The sequence shown here is derived from an EMBL/GenBank/DDBJ whole genome shotgun (WGS) entry which is preliminary data.</text>
</comment>
<accession>A0ABP4MXE2</accession>
<name>A0ABP4MXE2_9ACTN</name>
<gene>
    <name evidence="3" type="ORF">GCM10009804_03120</name>
</gene>